<keyword evidence="3" id="KW-1185">Reference proteome</keyword>
<evidence type="ECO:0000259" key="1">
    <source>
        <dbReference type="PROSITE" id="PS51186"/>
    </source>
</evidence>
<feature type="domain" description="N-acetyltransferase" evidence="1">
    <location>
        <begin position="116"/>
        <end position="233"/>
    </location>
</feature>
<name>A0AAV7X9V9_9NEOP</name>
<dbReference type="PANTHER" id="PTHR20905">
    <property type="entry name" value="N-ACETYLTRANSFERASE-RELATED"/>
    <property type="match status" value="1"/>
</dbReference>
<dbReference type="SUPFAM" id="SSF55729">
    <property type="entry name" value="Acyl-CoA N-acyltransferases (Nat)"/>
    <property type="match status" value="1"/>
</dbReference>
<dbReference type="EMBL" id="JAPTSV010000013">
    <property type="protein sequence ID" value="KAJ1521307.1"/>
    <property type="molecule type" value="Genomic_DNA"/>
</dbReference>
<dbReference type="Gene3D" id="3.40.630.30">
    <property type="match status" value="1"/>
</dbReference>
<protein>
    <recommendedName>
        <fullName evidence="1">N-acetyltransferase domain-containing protein</fullName>
    </recommendedName>
</protein>
<organism evidence="2 3">
    <name type="scientific">Megalurothrips usitatus</name>
    <name type="common">bean blossom thrips</name>
    <dbReference type="NCBI Taxonomy" id="439358"/>
    <lineage>
        <taxon>Eukaryota</taxon>
        <taxon>Metazoa</taxon>
        <taxon>Ecdysozoa</taxon>
        <taxon>Arthropoda</taxon>
        <taxon>Hexapoda</taxon>
        <taxon>Insecta</taxon>
        <taxon>Pterygota</taxon>
        <taxon>Neoptera</taxon>
        <taxon>Paraneoptera</taxon>
        <taxon>Thysanoptera</taxon>
        <taxon>Terebrantia</taxon>
        <taxon>Thripoidea</taxon>
        <taxon>Thripidae</taxon>
        <taxon>Megalurothrips</taxon>
    </lineage>
</organism>
<dbReference type="AlphaFoldDB" id="A0AAV7X9V9"/>
<dbReference type="Proteomes" id="UP001075354">
    <property type="component" value="Chromosome 13"/>
</dbReference>
<gene>
    <name evidence="2" type="ORF">ONE63_002985</name>
</gene>
<reference evidence="2" key="1">
    <citation type="submission" date="2022-12" db="EMBL/GenBank/DDBJ databases">
        <title>Chromosome-level genome assembly of the bean flower thrips Megalurothrips usitatus.</title>
        <authorList>
            <person name="Ma L."/>
            <person name="Liu Q."/>
            <person name="Li H."/>
            <person name="Cai W."/>
        </authorList>
    </citation>
    <scope>NUCLEOTIDE SEQUENCE</scope>
    <source>
        <strain evidence="2">Cailab_2022a</strain>
    </source>
</reference>
<dbReference type="GO" id="GO:0008080">
    <property type="term" value="F:N-acetyltransferase activity"/>
    <property type="evidence" value="ECO:0007669"/>
    <property type="project" value="TreeGrafter"/>
</dbReference>
<evidence type="ECO:0000313" key="2">
    <source>
        <dbReference type="EMBL" id="KAJ1521307.1"/>
    </source>
</evidence>
<dbReference type="InterPro" id="IPR016181">
    <property type="entry name" value="Acyl_CoA_acyltransferase"/>
</dbReference>
<sequence length="233" mass="24714">MEANLDVTVTAARPIIGHSCPAAPPCSGGRRLYHRVCVAVRVLPVAADDAEVHEAAVKVILRGFFPREAYCVACGVDADAEAQRQLLALVRATLAEGASVAAYDGDLMVGVAVNKVQVKPVPGQASDFERFAQEEATALASHSLVAFMCHIDGMADLFAEAGGEPIVELMFLGVLPEAGGRGVGRQLTARTVEVARGRGAHGVSAIWTTEYTRAIGRRLGFTVRNRNFERAFA</sequence>
<dbReference type="PROSITE" id="PS51186">
    <property type="entry name" value="GNAT"/>
    <property type="match status" value="1"/>
</dbReference>
<accession>A0AAV7X9V9</accession>
<comment type="caution">
    <text evidence="2">The sequence shown here is derived from an EMBL/GenBank/DDBJ whole genome shotgun (WGS) entry which is preliminary data.</text>
</comment>
<proteinExistence type="predicted"/>
<dbReference type="PANTHER" id="PTHR20905:SF28">
    <property type="entry name" value="GH28833P-RELATED"/>
    <property type="match status" value="1"/>
</dbReference>
<evidence type="ECO:0000313" key="3">
    <source>
        <dbReference type="Proteomes" id="UP001075354"/>
    </source>
</evidence>
<dbReference type="CDD" id="cd04301">
    <property type="entry name" value="NAT_SF"/>
    <property type="match status" value="1"/>
</dbReference>
<dbReference type="InterPro" id="IPR000182">
    <property type="entry name" value="GNAT_dom"/>
</dbReference>
<dbReference type="Pfam" id="PF00583">
    <property type="entry name" value="Acetyltransf_1"/>
    <property type="match status" value="1"/>
</dbReference>